<evidence type="ECO:0000256" key="5">
    <source>
        <dbReference type="ARBA" id="ARBA00022989"/>
    </source>
</evidence>
<dbReference type="Pfam" id="PF02163">
    <property type="entry name" value="Peptidase_M50"/>
    <property type="match status" value="1"/>
</dbReference>
<comment type="caution">
    <text evidence="9">The sequence shown here is derived from an EMBL/GenBank/DDBJ whole genome shotgun (WGS) entry which is preliminary data.</text>
</comment>
<feature type="transmembrane region" description="Helical" evidence="7">
    <location>
        <begin position="378"/>
        <end position="396"/>
    </location>
</feature>
<keyword evidence="5 7" id="KW-1133">Transmembrane helix</keyword>
<feature type="transmembrane region" description="Helical" evidence="7">
    <location>
        <begin position="352"/>
        <end position="372"/>
    </location>
</feature>
<dbReference type="RefSeq" id="WP_382253803.1">
    <property type="nucleotide sequence ID" value="NZ_JBHTBX010000002.1"/>
</dbReference>
<gene>
    <name evidence="9" type="ORF">ACFQNJ_03280</name>
</gene>
<feature type="domain" description="Peptidase M50" evidence="8">
    <location>
        <begin position="187"/>
        <end position="269"/>
    </location>
</feature>
<name>A0ABW2R4X2_9BURK</name>
<keyword evidence="6 7" id="KW-0472">Membrane</keyword>
<accession>A0ABW2R4X2</accession>
<feature type="transmembrane region" description="Helical" evidence="7">
    <location>
        <begin position="184"/>
        <end position="206"/>
    </location>
</feature>
<proteinExistence type="inferred from homology"/>
<evidence type="ECO:0000256" key="4">
    <source>
        <dbReference type="ARBA" id="ARBA00022692"/>
    </source>
</evidence>
<evidence type="ECO:0000259" key="8">
    <source>
        <dbReference type="Pfam" id="PF02163"/>
    </source>
</evidence>
<feature type="transmembrane region" description="Helical" evidence="7">
    <location>
        <begin position="246"/>
        <end position="267"/>
    </location>
</feature>
<dbReference type="PANTHER" id="PTHR13325">
    <property type="entry name" value="PROTEASE M50 MEMBRANE-BOUND TRANSCRIPTION FACTOR SITE 2 PROTEASE"/>
    <property type="match status" value="1"/>
</dbReference>
<keyword evidence="10" id="KW-1185">Reference proteome</keyword>
<dbReference type="PANTHER" id="PTHR13325:SF3">
    <property type="entry name" value="MEMBRANE-BOUND TRANSCRIPTION FACTOR SITE-2 PROTEASE"/>
    <property type="match status" value="1"/>
</dbReference>
<feature type="transmembrane region" description="Helical" evidence="7">
    <location>
        <begin position="144"/>
        <end position="164"/>
    </location>
</feature>
<feature type="transmembrane region" description="Helical" evidence="7">
    <location>
        <begin position="273"/>
        <end position="293"/>
    </location>
</feature>
<dbReference type="InterPro" id="IPR001193">
    <property type="entry name" value="MBTPS2"/>
</dbReference>
<feature type="transmembrane region" description="Helical" evidence="7">
    <location>
        <begin position="417"/>
        <end position="436"/>
    </location>
</feature>
<keyword evidence="4 7" id="KW-0812">Transmembrane</keyword>
<reference evidence="10" key="1">
    <citation type="journal article" date="2019" name="Int. J. Syst. Evol. Microbiol.">
        <title>The Global Catalogue of Microorganisms (GCM) 10K type strain sequencing project: providing services to taxonomists for standard genome sequencing and annotation.</title>
        <authorList>
            <consortium name="The Broad Institute Genomics Platform"/>
            <consortium name="The Broad Institute Genome Sequencing Center for Infectious Disease"/>
            <person name="Wu L."/>
            <person name="Ma J."/>
        </authorList>
    </citation>
    <scope>NUCLEOTIDE SEQUENCE [LARGE SCALE GENOMIC DNA]</scope>
    <source>
        <strain evidence="10">CCUG 54518</strain>
    </source>
</reference>
<sequence>MSTVAWPRLREDLALLPGPSLPDGQPSWTLHDPARNLFFRIDWPSFEMLSRWGMGDGQQIASDIARSTTLNLEADDVAGLGRFLEQNQLVQPAAGGSAARMAERWSAMRSSWLKWLVHHYLFFRVPLVRPDAWLTRWLPVARRFASAGFLWLTAAALMTGLIQVVRHWDAFTTSLVDTFNLEGLAAYAVALFVVKTLHELGHAFTAKRHGCRVPTMGLAFLVMWPVAYTDTNEAWKLTNARHRLQVAVAGIATELVIAAWATLAWALLPDGALRSAAFVLATTSWVATLAINASPFMRFDGYFILSDALDMPNLHERSFALARWRLREWLFALNEAPPEHFRPAARRAMITFAWLTWIYRLVLFIGIALMVYHLFFKLLGIVLFVVEIVWFILKPVHAEWKAWRERAGAIRASRRTWWTLAILTLLLGLTAVPWPSAVTASALLRPVDVWPVHTPAGAVLDQLPVGHGSRVTQGQPLAVLRSPELLSRIRAAESRVERLRRQAGTAAFGEESRQHWLSTHESLVTAESELEALRTEALQLTPLAPWAGTVMDMDPELATGQWIGKGDRLAFVVKEGSAWMVETWLDEDSVARIQVGAQARFHNDAGTSRMIHLTVESIDRDASRVLTRHELAAQHGGHLLVRHQKDQLVPEQAVYRVQMRVAEGQLDPESLAHSWRGQVSIDARSQAVADRYLRQLMTVLVRETGF</sequence>
<dbReference type="EMBL" id="JBHTBX010000002">
    <property type="protein sequence ID" value="MFC7433528.1"/>
    <property type="molecule type" value="Genomic_DNA"/>
</dbReference>
<evidence type="ECO:0000313" key="10">
    <source>
        <dbReference type="Proteomes" id="UP001596495"/>
    </source>
</evidence>
<protein>
    <submittedName>
        <fullName evidence="9">HlyD family efflux transporter periplasmic adaptor subunit</fullName>
    </submittedName>
</protein>
<evidence type="ECO:0000256" key="2">
    <source>
        <dbReference type="ARBA" id="ARBA00004127"/>
    </source>
</evidence>
<evidence type="ECO:0000256" key="7">
    <source>
        <dbReference type="SAM" id="Phobius"/>
    </source>
</evidence>
<evidence type="ECO:0000256" key="6">
    <source>
        <dbReference type="ARBA" id="ARBA00023136"/>
    </source>
</evidence>
<comment type="cofactor">
    <cofactor evidence="1">
        <name>Zn(2+)</name>
        <dbReference type="ChEBI" id="CHEBI:29105"/>
    </cofactor>
</comment>
<comment type="subcellular location">
    <subcellularLocation>
        <location evidence="2">Endomembrane system</location>
        <topology evidence="2">Multi-pass membrane protein</topology>
    </subcellularLocation>
</comment>
<evidence type="ECO:0000256" key="3">
    <source>
        <dbReference type="ARBA" id="ARBA00007931"/>
    </source>
</evidence>
<dbReference type="Proteomes" id="UP001596495">
    <property type="component" value="Unassembled WGS sequence"/>
</dbReference>
<comment type="similarity">
    <text evidence="3">Belongs to the peptidase M50B family.</text>
</comment>
<organism evidence="9 10">
    <name type="scientific">Hydrogenophaga bisanensis</name>
    <dbReference type="NCBI Taxonomy" id="439611"/>
    <lineage>
        <taxon>Bacteria</taxon>
        <taxon>Pseudomonadati</taxon>
        <taxon>Pseudomonadota</taxon>
        <taxon>Betaproteobacteria</taxon>
        <taxon>Burkholderiales</taxon>
        <taxon>Comamonadaceae</taxon>
        <taxon>Hydrogenophaga</taxon>
    </lineage>
</organism>
<dbReference type="InterPro" id="IPR008915">
    <property type="entry name" value="Peptidase_M50"/>
</dbReference>
<evidence type="ECO:0000313" key="9">
    <source>
        <dbReference type="EMBL" id="MFC7433528.1"/>
    </source>
</evidence>
<evidence type="ECO:0000256" key="1">
    <source>
        <dbReference type="ARBA" id="ARBA00001947"/>
    </source>
</evidence>